<dbReference type="InterPro" id="IPR010090">
    <property type="entry name" value="Phage_tape_meas"/>
</dbReference>
<keyword evidence="3" id="KW-0812">Transmembrane</keyword>
<keyword evidence="6" id="KW-1185">Reference proteome</keyword>
<dbReference type="NCBIfam" id="TIGR01760">
    <property type="entry name" value="tape_meas_TP901"/>
    <property type="match status" value="1"/>
</dbReference>
<name>A0A397PII4_9HYPH</name>
<dbReference type="PANTHER" id="PTHR37813">
    <property type="entry name" value="FELS-2 PROPHAGE PROTEIN"/>
    <property type="match status" value="1"/>
</dbReference>
<dbReference type="PANTHER" id="PTHR37813:SF1">
    <property type="entry name" value="FELS-2 PROPHAGE PROTEIN"/>
    <property type="match status" value="1"/>
</dbReference>
<dbReference type="Proteomes" id="UP000266273">
    <property type="component" value="Unassembled WGS sequence"/>
</dbReference>
<feature type="region of interest" description="Disordered" evidence="2">
    <location>
        <begin position="642"/>
        <end position="675"/>
    </location>
</feature>
<evidence type="ECO:0000313" key="5">
    <source>
        <dbReference type="EMBL" id="RIA45481.1"/>
    </source>
</evidence>
<dbReference type="OrthoDB" id="8429573at2"/>
<keyword evidence="3" id="KW-1133">Transmembrane helix</keyword>
<organism evidence="5 6">
    <name type="scientific">Dichotomicrobium thermohalophilum</name>
    <dbReference type="NCBI Taxonomy" id="933063"/>
    <lineage>
        <taxon>Bacteria</taxon>
        <taxon>Pseudomonadati</taxon>
        <taxon>Pseudomonadota</taxon>
        <taxon>Alphaproteobacteria</taxon>
        <taxon>Hyphomicrobiales</taxon>
        <taxon>Hyphomicrobiaceae</taxon>
        <taxon>Dichotomicrobium</taxon>
    </lineage>
</organism>
<comment type="caution">
    <text evidence="5">The sequence shown here is derived from an EMBL/GenBank/DDBJ whole genome shotgun (WGS) entry which is preliminary data.</text>
</comment>
<evidence type="ECO:0000256" key="3">
    <source>
        <dbReference type="SAM" id="Phobius"/>
    </source>
</evidence>
<protein>
    <submittedName>
        <fullName evidence="5">TP901 family phage tail tape measure protein</fullName>
    </submittedName>
</protein>
<feature type="domain" description="Phage tail tape measure protein" evidence="4">
    <location>
        <begin position="119"/>
        <end position="321"/>
    </location>
</feature>
<dbReference type="RefSeq" id="WP_119062589.1">
    <property type="nucleotide sequence ID" value="NZ_QXDF01000005.1"/>
</dbReference>
<reference evidence="5 6" key="1">
    <citation type="submission" date="2018-08" db="EMBL/GenBank/DDBJ databases">
        <title>Genomic Encyclopedia of Archaeal and Bacterial Type Strains, Phase II (KMG-II): from individual species to whole genera.</title>
        <authorList>
            <person name="Goeker M."/>
        </authorList>
    </citation>
    <scope>NUCLEOTIDE SEQUENCE [LARGE SCALE GENOMIC DNA]</scope>
    <source>
        <strain evidence="5 6">DSM 5002</strain>
    </source>
</reference>
<gene>
    <name evidence="5" type="ORF">BXY53_2768</name>
</gene>
<dbReference type="AlphaFoldDB" id="A0A397PII4"/>
<evidence type="ECO:0000313" key="6">
    <source>
        <dbReference type="Proteomes" id="UP000266273"/>
    </source>
</evidence>
<dbReference type="EMBL" id="QXDF01000005">
    <property type="protein sequence ID" value="RIA45481.1"/>
    <property type="molecule type" value="Genomic_DNA"/>
</dbReference>
<feature type="transmembrane region" description="Helical" evidence="3">
    <location>
        <begin position="482"/>
        <end position="504"/>
    </location>
</feature>
<sequence length="736" mass="78454">MADLDVSVLVRLRDQFTQAARRIRSQLERIKRVGRDFNQSFRGGFRNMLGSVEQAGQQIRKQQQQLQHYQQSLTKWAIGAGAAIGIPTKFAVDFEDQMAQVRKVTDMSAADTRSFGRELMKMTRTLGVSHKQAAEMAYEAGRLGVRGREDIKDVVRLISKMVVALDLNAGESAKAMIRLKSIFKLRDWTEVRTVADWINHLDNTTIASAKDILKFFNRVGADAKELGFTAQQTATVGAAMLTMGEQARRAGLSLRMILTRLQTAHTTKKGANAITSLGYDARELAESLHENKFQGFLSFIKRLRGVTDPIARKEILVDILGLSQTSRINKIIGGFDVLLEKHDELERGVHLRGPGALTREYLIQLDKTSSDLTGAWNAIKETLVVLNQNLLSPLRAIARATRDAFGAITDFAKAHPTIAGGLVKIGTALTAMAGVGLALGLARAAAKLFMLKSAARIVGGAFAKLAGPAGGLSLFTRGLGKLAGLALSPTAWAITAIAAAIVVLRKPLAAFGGGLWSGFVEGLQPAIDSLKGLADTGVGRLVGRLADGLGELLGIEWPEGFLGNFNSVGKAIGKFVGWLVGTPIKTVADAISGLADALGWLRENIDVVESLRGTWIGRNIFGLENPAKALGAVEKLKEQAKKAGDARQRTGLPSGVVPGRGANTGTRAPRGPAADLPIVKPVKETNNHVTNVGGVSVSVSVNQTNASPQAIGNATASAVASEMKKKGNKQLADGVN</sequence>
<dbReference type="Pfam" id="PF10145">
    <property type="entry name" value="PhageMin_Tail"/>
    <property type="match status" value="1"/>
</dbReference>
<keyword evidence="3" id="KW-0472">Membrane</keyword>
<feature type="transmembrane region" description="Helical" evidence="3">
    <location>
        <begin position="454"/>
        <end position="476"/>
    </location>
</feature>
<evidence type="ECO:0000256" key="1">
    <source>
        <dbReference type="ARBA" id="ARBA00022612"/>
    </source>
</evidence>
<evidence type="ECO:0000256" key="2">
    <source>
        <dbReference type="SAM" id="MobiDB-lite"/>
    </source>
</evidence>
<evidence type="ECO:0000259" key="4">
    <source>
        <dbReference type="Pfam" id="PF10145"/>
    </source>
</evidence>
<proteinExistence type="predicted"/>
<keyword evidence="1" id="KW-1188">Viral release from host cell</keyword>
<accession>A0A397PII4</accession>